<feature type="region of interest" description="Disordered" evidence="1">
    <location>
        <begin position="203"/>
        <end position="222"/>
    </location>
</feature>
<sequence length="323" mass="35364">MIPERAYMYDFRCCTTAQNVRPFSPNRAPISVPIPFYRFRASAAHVFGYVVVSGPSFRASHRRFPLSSLPGSYLECCCSGGTYGFAWLYVGTITSAAHSTSFGLSRLLGLLMVSCAYYPLRPSSPARASGPHISRPVAVRCRSRPISPTAALRLASYQRSYRAALPYSAHKHNRPRPLRRRQQLTGLPHTMLALSPLLTYTRSASRAEPPPPWSSSLSSSHPARCQPFVRLCREAKEDLGTPDDAHMRAASRPEQTRKAALCPAALNAPDDAHAAALDDASHLRGREVAVMPNFTLLSLALLCRARTGARAIGWVEGGAIIEF</sequence>
<organism evidence="2 3">
    <name type="scientific">Macrophomina phaseolina</name>
    <dbReference type="NCBI Taxonomy" id="35725"/>
    <lineage>
        <taxon>Eukaryota</taxon>
        <taxon>Fungi</taxon>
        <taxon>Dikarya</taxon>
        <taxon>Ascomycota</taxon>
        <taxon>Pezizomycotina</taxon>
        <taxon>Dothideomycetes</taxon>
        <taxon>Dothideomycetes incertae sedis</taxon>
        <taxon>Botryosphaeriales</taxon>
        <taxon>Botryosphaeriaceae</taxon>
        <taxon>Macrophomina</taxon>
    </lineage>
</organism>
<dbReference type="Proteomes" id="UP000774617">
    <property type="component" value="Unassembled WGS sequence"/>
</dbReference>
<dbReference type="EMBL" id="JAGTJR010000025">
    <property type="protein sequence ID" value="KAH7042598.1"/>
    <property type="molecule type" value="Genomic_DNA"/>
</dbReference>
<name>A0ABQ8G206_9PEZI</name>
<gene>
    <name evidence="2" type="ORF">B0J12DRAFT_203243</name>
</gene>
<comment type="caution">
    <text evidence="2">The sequence shown here is derived from an EMBL/GenBank/DDBJ whole genome shotgun (WGS) entry which is preliminary data.</text>
</comment>
<evidence type="ECO:0000256" key="1">
    <source>
        <dbReference type="SAM" id="MobiDB-lite"/>
    </source>
</evidence>
<accession>A0ABQ8G206</accession>
<reference evidence="2 3" key="1">
    <citation type="journal article" date="2021" name="Nat. Commun.">
        <title>Genetic determinants of endophytism in the Arabidopsis root mycobiome.</title>
        <authorList>
            <person name="Mesny F."/>
            <person name="Miyauchi S."/>
            <person name="Thiergart T."/>
            <person name="Pickel B."/>
            <person name="Atanasova L."/>
            <person name="Karlsson M."/>
            <person name="Huettel B."/>
            <person name="Barry K.W."/>
            <person name="Haridas S."/>
            <person name="Chen C."/>
            <person name="Bauer D."/>
            <person name="Andreopoulos W."/>
            <person name="Pangilinan J."/>
            <person name="LaButti K."/>
            <person name="Riley R."/>
            <person name="Lipzen A."/>
            <person name="Clum A."/>
            <person name="Drula E."/>
            <person name="Henrissat B."/>
            <person name="Kohler A."/>
            <person name="Grigoriev I.V."/>
            <person name="Martin F.M."/>
            <person name="Hacquard S."/>
        </authorList>
    </citation>
    <scope>NUCLEOTIDE SEQUENCE [LARGE SCALE GENOMIC DNA]</scope>
    <source>
        <strain evidence="2 3">MPI-SDFR-AT-0080</strain>
    </source>
</reference>
<evidence type="ECO:0000313" key="3">
    <source>
        <dbReference type="Proteomes" id="UP000774617"/>
    </source>
</evidence>
<protein>
    <submittedName>
        <fullName evidence="2">Uncharacterized protein</fullName>
    </submittedName>
</protein>
<evidence type="ECO:0000313" key="2">
    <source>
        <dbReference type="EMBL" id="KAH7042598.1"/>
    </source>
</evidence>
<proteinExistence type="predicted"/>
<keyword evidence="3" id="KW-1185">Reference proteome</keyword>